<gene>
    <name evidence="3" type="ORF">C6569_12865</name>
</gene>
<dbReference type="InterPro" id="IPR005183">
    <property type="entry name" value="DUF305_CopM-like"/>
</dbReference>
<proteinExistence type="predicted"/>
<feature type="domain" description="DUF305" evidence="2">
    <location>
        <begin position="73"/>
        <end position="130"/>
    </location>
</feature>
<evidence type="ECO:0000256" key="1">
    <source>
        <dbReference type="SAM" id="MobiDB-lite"/>
    </source>
</evidence>
<evidence type="ECO:0000313" key="4">
    <source>
        <dbReference type="Proteomes" id="UP000237889"/>
    </source>
</evidence>
<name>A0A2S0NHL7_9HYPH</name>
<organism evidence="3 4">
    <name type="scientific">Phreatobacter cathodiphilus</name>
    <dbReference type="NCBI Taxonomy" id="1868589"/>
    <lineage>
        <taxon>Bacteria</taxon>
        <taxon>Pseudomonadati</taxon>
        <taxon>Pseudomonadota</taxon>
        <taxon>Alphaproteobacteria</taxon>
        <taxon>Hyphomicrobiales</taxon>
        <taxon>Phreatobacteraceae</taxon>
        <taxon>Phreatobacter</taxon>
    </lineage>
</organism>
<feature type="compositionally biased region" description="Basic residues" evidence="1">
    <location>
        <begin position="1"/>
        <end position="13"/>
    </location>
</feature>
<dbReference type="PANTHER" id="PTHR36933:SF1">
    <property type="entry name" value="SLL0788 PROTEIN"/>
    <property type="match status" value="1"/>
</dbReference>
<dbReference type="EMBL" id="CP027668">
    <property type="protein sequence ID" value="AVO47660.1"/>
    <property type="molecule type" value="Genomic_DNA"/>
</dbReference>
<dbReference type="InterPro" id="IPR012347">
    <property type="entry name" value="Ferritin-like"/>
</dbReference>
<dbReference type="OrthoDB" id="517560at2"/>
<evidence type="ECO:0000313" key="3">
    <source>
        <dbReference type="EMBL" id="AVO47660.1"/>
    </source>
</evidence>
<dbReference type="Gene3D" id="1.20.1260.10">
    <property type="match status" value="1"/>
</dbReference>
<feature type="region of interest" description="Disordered" evidence="1">
    <location>
        <begin position="1"/>
        <end position="56"/>
    </location>
</feature>
<dbReference type="KEGG" id="phr:C6569_12865"/>
<protein>
    <submittedName>
        <fullName evidence="3">DUF305 domain-containing protein</fullName>
    </submittedName>
</protein>
<sequence length="131" mass="14162">MAQQHGHGHHGQGHHGQASPAPQGGAGAPAAPHQHGGAASAPATGEHPSVAAYRAANDRMHRDMDIRFSGNADVDFVRGMIPHHQGAIDMAKVVLEHGRDEQVRKWATDVIREQEREIAEMRAWLARNGQQ</sequence>
<keyword evidence="4" id="KW-1185">Reference proteome</keyword>
<feature type="compositionally biased region" description="Low complexity" evidence="1">
    <location>
        <begin position="15"/>
        <end position="43"/>
    </location>
</feature>
<accession>A0A2S0NHL7</accession>
<dbReference type="Pfam" id="PF03713">
    <property type="entry name" value="DUF305"/>
    <property type="match status" value="1"/>
</dbReference>
<dbReference type="PANTHER" id="PTHR36933">
    <property type="entry name" value="SLL0788 PROTEIN"/>
    <property type="match status" value="1"/>
</dbReference>
<evidence type="ECO:0000259" key="2">
    <source>
        <dbReference type="Pfam" id="PF03713"/>
    </source>
</evidence>
<dbReference type="Proteomes" id="UP000237889">
    <property type="component" value="Chromosome"/>
</dbReference>
<dbReference type="AlphaFoldDB" id="A0A2S0NHL7"/>
<reference evidence="3 4" key="1">
    <citation type="submission" date="2018-03" db="EMBL/GenBank/DDBJ databases">
        <title>Genome sequencing of Phreatobacter sp.</title>
        <authorList>
            <person name="Kim S.-J."/>
            <person name="Heo J."/>
            <person name="Kwon S.-W."/>
        </authorList>
    </citation>
    <scope>NUCLEOTIDE SEQUENCE [LARGE SCALE GENOMIC DNA]</scope>
    <source>
        <strain evidence="3 4">S-12</strain>
    </source>
</reference>